<dbReference type="GO" id="GO:0009898">
    <property type="term" value="C:cytoplasmic side of plasma membrane"/>
    <property type="evidence" value="ECO:0007669"/>
    <property type="project" value="TreeGrafter"/>
</dbReference>
<dbReference type="InterPro" id="IPR050485">
    <property type="entry name" value="Proline_metab_enzyme"/>
</dbReference>
<evidence type="ECO:0000256" key="2">
    <source>
        <dbReference type="ARBA" id="ARBA00023027"/>
    </source>
</evidence>
<dbReference type="AlphaFoldDB" id="A0A7W9MX41"/>
<keyword evidence="5" id="KW-1185">Reference proteome</keyword>
<dbReference type="PANTHER" id="PTHR42862:SF1">
    <property type="entry name" value="DELTA-1-PYRROLINE-5-CARBOXYLATE DEHYDROGENASE 2, ISOFORM A-RELATED"/>
    <property type="match status" value="1"/>
</dbReference>
<dbReference type="InterPro" id="IPR016162">
    <property type="entry name" value="Ald_DH_N"/>
</dbReference>
<keyword evidence="1" id="KW-0560">Oxidoreductase</keyword>
<dbReference type="InterPro" id="IPR016163">
    <property type="entry name" value="Ald_DH_C"/>
</dbReference>
<gene>
    <name evidence="4" type="ORF">HDA39_005716</name>
</gene>
<dbReference type="Proteomes" id="UP000549971">
    <property type="component" value="Unassembled WGS sequence"/>
</dbReference>
<reference evidence="4 5" key="1">
    <citation type="submission" date="2020-08" db="EMBL/GenBank/DDBJ databases">
        <title>Sequencing the genomes of 1000 actinobacteria strains.</title>
        <authorList>
            <person name="Klenk H.-P."/>
        </authorList>
    </citation>
    <scope>NUCLEOTIDE SEQUENCE [LARGE SCALE GENOMIC DNA]</scope>
    <source>
        <strain evidence="4 5">DSM 28967</strain>
    </source>
</reference>
<dbReference type="Gene3D" id="3.40.605.10">
    <property type="entry name" value="Aldehyde Dehydrogenase, Chain A, domain 1"/>
    <property type="match status" value="1"/>
</dbReference>
<dbReference type="SUPFAM" id="SSF53720">
    <property type="entry name" value="ALDH-like"/>
    <property type="match status" value="1"/>
</dbReference>
<dbReference type="GO" id="GO:0010133">
    <property type="term" value="P:L-proline catabolic process to L-glutamate"/>
    <property type="evidence" value="ECO:0007669"/>
    <property type="project" value="TreeGrafter"/>
</dbReference>
<dbReference type="GO" id="GO:0003842">
    <property type="term" value="F:L-glutamate gamma-semialdehyde dehydrogenase activity"/>
    <property type="evidence" value="ECO:0007669"/>
    <property type="project" value="TreeGrafter"/>
</dbReference>
<feature type="domain" description="Aldehyde dehydrogenase" evidence="3">
    <location>
        <begin position="75"/>
        <end position="493"/>
    </location>
</feature>
<evidence type="ECO:0000313" key="4">
    <source>
        <dbReference type="EMBL" id="MBB5838982.1"/>
    </source>
</evidence>
<evidence type="ECO:0000259" key="3">
    <source>
        <dbReference type="Pfam" id="PF00171"/>
    </source>
</evidence>
<dbReference type="RefSeq" id="WP_184800277.1">
    <property type="nucleotide sequence ID" value="NZ_JACHMY010000001.1"/>
</dbReference>
<evidence type="ECO:0000313" key="5">
    <source>
        <dbReference type="Proteomes" id="UP000549971"/>
    </source>
</evidence>
<proteinExistence type="predicted"/>
<keyword evidence="2" id="KW-0520">NAD</keyword>
<dbReference type="InterPro" id="IPR016161">
    <property type="entry name" value="Ald_DH/histidinol_DH"/>
</dbReference>
<name>A0A7W9MX41_9ACTN</name>
<dbReference type="Pfam" id="PF00171">
    <property type="entry name" value="Aldedh"/>
    <property type="match status" value="1"/>
</dbReference>
<dbReference type="PANTHER" id="PTHR42862">
    <property type="entry name" value="DELTA-1-PYRROLINE-5-CARBOXYLATE DEHYDROGENASE 1, ISOFORM A-RELATED"/>
    <property type="match status" value="1"/>
</dbReference>
<organism evidence="4 5">
    <name type="scientific">Kribbella italica</name>
    <dbReference type="NCBI Taxonomy" id="1540520"/>
    <lineage>
        <taxon>Bacteria</taxon>
        <taxon>Bacillati</taxon>
        <taxon>Actinomycetota</taxon>
        <taxon>Actinomycetes</taxon>
        <taxon>Propionibacteriales</taxon>
        <taxon>Kribbellaceae</taxon>
        <taxon>Kribbella</taxon>
    </lineage>
</organism>
<accession>A0A7W9MX41</accession>
<comment type="caution">
    <text evidence="4">The sequence shown here is derived from an EMBL/GenBank/DDBJ whole genome shotgun (WGS) entry which is preliminary data.</text>
</comment>
<sequence>MTSTDWLATHRDRLDGALAAIRSRGYFSAFPESPSPRVYGETAAADGKAAFEQHLGQEYVLATPGANGSVVTEQSPFGIELNVEYPRTTESGLDELLAAAQAGLTDWRKAGIDGRTGVTLEILDRLHQRVFELANAVHHTSGQAFVMAFQAGGAHALDRALEAVAYAYEEMSRYPAEALWEKPAKGDPIRMTKNFTVTGRGVALVIGCNTFPTWNSWPGLFASLVTGNAVVVKPHPLAVLPLAITVDVCREVLAEAGLDPNLVTLVAERPDDGLAKPLAQRPEVKLIDFTGGSEFGEWLEQNATQATVFTEKAGVNAVIVDSTDSFKALCNNLAFTLSLYSGQMCTTTQNLFVPAGGIATDDGHKSFEEVGAGIATSIGKLLGDDARAVEILGGIVNQAVVNRLELAAEYGDVVLPSRAITHPAYDDAVVRTPLLVAIDAKDEGVYAKECFGPVSFLVRTADTKESIELFGRTVAEGGAMTAGIYSTDEGVLELARDTALDVGVALSENLTGQVFVNQSAAFSDFHGTGANPAANATYTDGAYVASRFRVIQSRRHA</sequence>
<dbReference type="Gene3D" id="3.40.309.10">
    <property type="entry name" value="Aldehyde Dehydrogenase, Chain A, domain 2"/>
    <property type="match status" value="1"/>
</dbReference>
<dbReference type="InterPro" id="IPR015590">
    <property type="entry name" value="Aldehyde_DH_dom"/>
</dbReference>
<protein>
    <submittedName>
        <fullName evidence="4">Phenylacetic acid degradation protein paaN</fullName>
    </submittedName>
</protein>
<dbReference type="InterPro" id="IPR011975">
    <property type="entry name" value="PaaN_2"/>
</dbReference>
<dbReference type="EMBL" id="JACHMY010000001">
    <property type="protein sequence ID" value="MBB5838982.1"/>
    <property type="molecule type" value="Genomic_DNA"/>
</dbReference>
<evidence type="ECO:0000256" key="1">
    <source>
        <dbReference type="ARBA" id="ARBA00023002"/>
    </source>
</evidence>
<dbReference type="NCBIfam" id="TIGR02288">
    <property type="entry name" value="PaaN_2"/>
    <property type="match status" value="1"/>
</dbReference>